<accession>A0A0A0M4M4</accession>
<evidence type="ECO:0000256" key="1">
    <source>
        <dbReference type="SAM" id="Phobius"/>
    </source>
</evidence>
<dbReference type="EMBL" id="AVBH01000142">
    <property type="protein sequence ID" value="KGO98045.1"/>
    <property type="molecule type" value="Genomic_DNA"/>
</dbReference>
<evidence type="ECO:0008006" key="4">
    <source>
        <dbReference type="Google" id="ProtNLM"/>
    </source>
</evidence>
<dbReference type="AlphaFoldDB" id="A0A0A0M4M4"/>
<proteinExistence type="predicted"/>
<gene>
    <name evidence="2" type="ORF">N791_05520</name>
</gene>
<dbReference type="RefSeq" id="WP_027070363.1">
    <property type="nucleotide sequence ID" value="NZ_AUHT01000012.1"/>
</dbReference>
<feature type="transmembrane region" description="Helical" evidence="1">
    <location>
        <begin position="34"/>
        <end position="64"/>
    </location>
</feature>
<reference evidence="2 3" key="1">
    <citation type="submission" date="2013-08" db="EMBL/GenBank/DDBJ databases">
        <title>Genomic analysis of Lysobacter defluvii.</title>
        <authorList>
            <person name="Wang Q."/>
            <person name="Wang G."/>
        </authorList>
    </citation>
    <scope>NUCLEOTIDE SEQUENCE [LARGE SCALE GENOMIC DNA]</scope>
    <source>
        <strain evidence="2 3">IMMIB APB-9</strain>
    </source>
</reference>
<keyword evidence="1" id="KW-0472">Membrane</keyword>
<organism evidence="2 3">
    <name type="scientific">Lysobacter defluvii IMMIB APB-9 = DSM 18482</name>
    <dbReference type="NCBI Taxonomy" id="1385515"/>
    <lineage>
        <taxon>Bacteria</taxon>
        <taxon>Pseudomonadati</taxon>
        <taxon>Pseudomonadota</taxon>
        <taxon>Gammaproteobacteria</taxon>
        <taxon>Lysobacterales</taxon>
        <taxon>Lysobacteraceae</taxon>
        <taxon>Novilysobacter</taxon>
    </lineage>
</organism>
<dbReference type="eggNOG" id="COG5473">
    <property type="taxonomic scope" value="Bacteria"/>
</dbReference>
<keyword evidence="1" id="KW-1133">Transmembrane helix</keyword>
<protein>
    <recommendedName>
        <fullName evidence="4">Glycerophosphoryl diester phosphodiesterase membrane domain-containing protein</fullName>
    </recommendedName>
</protein>
<sequence length="278" mass="28858">MEPNKVNAGSGAQWLLDGIALVRRHPGPLLVIGLLYGVLASIPVLSLVVGALGVVLMGGVLLAIRQADQGQSPGVGTLFAAFGSGKVARLLVLVLIAVAFMLLIALLLVLMLGGEGITLMQRIIETTPSGGQPDPALIAQLPAGRLLGWFAVMVVVAVLVGVYTFFYTALVMFTDLTAGQALRTSMRAGARNLPALLVYMLVSVVFSVMVMLLATLVTSLLGIAIGATWAQLLAGVLVTTAVVPVAAGAMYYGWRQVFGDRLPSAPLQPEDTGSGFHA</sequence>
<comment type="caution">
    <text evidence="2">The sequence shown here is derived from an EMBL/GenBank/DDBJ whole genome shotgun (WGS) entry which is preliminary data.</text>
</comment>
<name>A0A0A0M4M4_9GAMM</name>
<keyword evidence="1" id="KW-0812">Transmembrane</keyword>
<evidence type="ECO:0000313" key="2">
    <source>
        <dbReference type="EMBL" id="KGO98045.1"/>
    </source>
</evidence>
<feature type="transmembrane region" description="Helical" evidence="1">
    <location>
        <begin position="232"/>
        <end position="254"/>
    </location>
</feature>
<keyword evidence="3" id="KW-1185">Reference proteome</keyword>
<evidence type="ECO:0000313" key="3">
    <source>
        <dbReference type="Proteomes" id="UP000030003"/>
    </source>
</evidence>
<feature type="transmembrane region" description="Helical" evidence="1">
    <location>
        <begin position="90"/>
        <end position="112"/>
    </location>
</feature>
<dbReference type="InterPro" id="IPR047798">
    <property type="entry name" value="BPSS1780-like"/>
</dbReference>
<feature type="transmembrane region" description="Helical" evidence="1">
    <location>
        <begin position="193"/>
        <end position="226"/>
    </location>
</feature>
<dbReference type="NCBIfam" id="NF041043">
    <property type="entry name" value="BPSS1780_fam"/>
    <property type="match status" value="1"/>
</dbReference>
<dbReference type="STRING" id="1385515.GCA_000423325_02359"/>
<feature type="transmembrane region" description="Helical" evidence="1">
    <location>
        <begin position="146"/>
        <end position="173"/>
    </location>
</feature>
<dbReference type="OrthoDB" id="6008063at2"/>
<dbReference type="Proteomes" id="UP000030003">
    <property type="component" value="Unassembled WGS sequence"/>
</dbReference>